<organism evidence="7 8">
    <name type="scientific">Spermophilus dauricus</name>
    <name type="common">Daurian ground squirrel</name>
    <dbReference type="NCBI Taxonomy" id="99837"/>
    <lineage>
        <taxon>Eukaryota</taxon>
        <taxon>Metazoa</taxon>
        <taxon>Chordata</taxon>
        <taxon>Craniata</taxon>
        <taxon>Vertebrata</taxon>
        <taxon>Euteleostomi</taxon>
        <taxon>Mammalia</taxon>
        <taxon>Eutheria</taxon>
        <taxon>Euarchontoglires</taxon>
        <taxon>Glires</taxon>
        <taxon>Rodentia</taxon>
        <taxon>Sciuromorpha</taxon>
        <taxon>Sciuridae</taxon>
        <taxon>Xerinae</taxon>
        <taxon>Marmotini</taxon>
        <taxon>Spermophilus</taxon>
    </lineage>
</organism>
<dbReference type="InterPro" id="IPR000215">
    <property type="entry name" value="Serpin_fam"/>
</dbReference>
<dbReference type="AlphaFoldDB" id="A0A8C9PSH9"/>
<dbReference type="InterPro" id="IPR036186">
    <property type="entry name" value="Serpin_sf"/>
</dbReference>
<reference evidence="7" key="1">
    <citation type="submission" date="2025-08" db="UniProtKB">
        <authorList>
            <consortium name="Ensembl"/>
        </authorList>
    </citation>
    <scope>IDENTIFICATION</scope>
</reference>
<keyword evidence="5" id="KW-0325">Glycoprotein</keyword>
<dbReference type="SUPFAM" id="SSF56574">
    <property type="entry name" value="Serpins"/>
    <property type="match status" value="1"/>
</dbReference>
<protein>
    <recommendedName>
        <fullName evidence="6">Serpin domain-containing protein</fullName>
    </recommendedName>
</protein>
<dbReference type="InterPro" id="IPR023795">
    <property type="entry name" value="Serpin_CS"/>
</dbReference>
<evidence type="ECO:0000256" key="5">
    <source>
        <dbReference type="ARBA" id="ARBA00023180"/>
    </source>
</evidence>
<evidence type="ECO:0000313" key="8">
    <source>
        <dbReference type="Proteomes" id="UP000694422"/>
    </source>
</evidence>
<dbReference type="FunFam" id="2.10.310.10:FF:000001">
    <property type="entry name" value="Serpin family A member 1"/>
    <property type="match status" value="1"/>
</dbReference>
<keyword evidence="8" id="KW-1185">Reference proteome</keyword>
<dbReference type="GO" id="GO:0004867">
    <property type="term" value="F:serine-type endopeptidase inhibitor activity"/>
    <property type="evidence" value="ECO:0007669"/>
    <property type="project" value="UniProtKB-KW"/>
</dbReference>
<dbReference type="PROSITE" id="PS00284">
    <property type="entry name" value="SERPIN"/>
    <property type="match status" value="1"/>
</dbReference>
<dbReference type="InterPro" id="IPR042185">
    <property type="entry name" value="Serpin_sf_2"/>
</dbReference>
<feature type="domain" description="Serpin" evidence="6">
    <location>
        <begin position="27"/>
        <end position="134"/>
    </location>
</feature>
<evidence type="ECO:0000256" key="4">
    <source>
        <dbReference type="ARBA" id="ARBA00022900"/>
    </source>
</evidence>
<sequence>MYTPLGSNQSVQTNTPFVLTNHPYPTSNLHFPKLSISATFDLKPVLRSLGITKVFSNVADLSGVMKKAPLRLSKAVHRVELIMDEEGTDEENVASFRYFPKHQIPAVHFNKPFLLLIYQEGSHNILFMGKVINPNAS</sequence>
<accession>A0A8C9PSH9</accession>
<evidence type="ECO:0000256" key="3">
    <source>
        <dbReference type="ARBA" id="ARBA00022729"/>
    </source>
</evidence>
<dbReference type="PANTHER" id="PTHR11461:SF165">
    <property type="entry name" value="ALPHA-1-ANTITRYPSIN"/>
    <property type="match status" value="1"/>
</dbReference>
<dbReference type="Gene3D" id="2.10.310.10">
    <property type="entry name" value="Serpins superfamily"/>
    <property type="match status" value="1"/>
</dbReference>
<evidence type="ECO:0000256" key="2">
    <source>
        <dbReference type="ARBA" id="ARBA00022690"/>
    </source>
</evidence>
<name>A0A8C9PSH9_SPEDA</name>
<dbReference type="InterPro" id="IPR023796">
    <property type="entry name" value="Serpin_dom"/>
</dbReference>
<comment type="similarity">
    <text evidence="1">Belongs to the serpin family.</text>
</comment>
<dbReference type="GO" id="GO:0005615">
    <property type="term" value="C:extracellular space"/>
    <property type="evidence" value="ECO:0007669"/>
    <property type="project" value="InterPro"/>
</dbReference>
<dbReference type="InterPro" id="IPR042178">
    <property type="entry name" value="Serpin_sf_1"/>
</dbReference>
<proteinExistence type="inferred from homology"/>
<dbReference type="PANTHER" id="PTHR11461">
    <property type="entry name" value="SERINE PROTEASE INHIBITOR, SERPIN"/>
    <property type="match status" value="1"/>
</dbReference>
<keyword evidence="2" id="KW-0646">Protease inhibitor</keyword>
<keyword evidence="3" id="KW-0732">Signal</keyword>
<dbReference type="Gene3D" id="2.30.39.10">
    <property type="entry name" value="Alpha-1-antitrypsin, domain 1"/>
    <property type="match status" value="1"/>
</dbReference>
<dbReference type="Gene3D" id="3.30.497.10">
    <property type="entry name" value="Antithrombin, subunit I, domain 2"/>
    <property type="match status" value="1"/>
</dbReference>
<dbReference type="Pfam" id="PF00079">
    <property type="entry name" value="Serpin"/>
    <property type="match status" value="1"/>
</dbReference>
<dbReference type="Proteomes" id="UP000694422">
    <property type="component" value="Unplaced"/>
</dbReference>
<reference evidence="7" key="2">
    <citation type="submission" date="2025-09" db="UniProtKB">
        <authorList>
            <consortium name="Ensembl"/>
        </authorList>
    </citation>
    <scope>IDENTIFICATION</scope>
</reference>
<evidence type="ECO:0000313" key="7">
    <source>
        <dbReference type="Ensembl" id="ENSSDAP00000012899.1"/>
    </source>
</evidence>
<evidence type="ECO:0000259" key="6">
    <source>
        <dbReference type="Pfam" id="PF00079"/>
    </source>
</evidence>
<keyword evidence="4" id="KW-0722">Serine protease inhibitor</keyword>
<evidence type="ECO:0000256" key="1">
    <source>
        <dbReference type="ARBA" id="ARBA00009500"/>
    </source>
</evidence>
<dbReference type="Ensembl" id="ENSSDAT00000014597.1">
    <property type="protein sequence ID" value="ENSSDAP00000012899.1"/>
    <property type="gene ID" value="ENSSDAG00000011627.1"/>
</dbReference>